<reference evidence="5" key="1">
    <citation type="journal article" date="2019" name="Int. J. Syst. Evol. Microbiol.">
        <title>The Global Catalogue of Microorganisms (GCM) 10K type strain sequencing project: providing services to taxonomists for standard genome sequencing and annotation.</title>
        <authorList>
            <consortium name="The Broad Institute Genomics Platform"/>
            <consortium name="The Broad Institute Genome Sequencing Center for Infectious Disease"/>
            <person name="Wu L."/>
            <person name="Ma J."/>
        </authorList>
    </citation>
    <scope>NUCLEOTIDE SEQUENCE [LARGE SCALE GENOMIC DNA]</scope>
    <source>
        <strain evidence="5">JCM 15503</strain>
    </source>
</reference>
<proteinExistence type="predicted"/>
<dbReference type="RefSeq" id="WP_141286950.1">
    <property type="nucleotide sequence ID" value="NZ_BAAAEW010000033.1"/>
</dbReference>
<evidence type="ECO:0000313" key="4">
    <source>
        <dbReference type="EMBL" id="GAA0762606.1"/>
    </source>
</evidence>
<dbReference type="Proteomes" id="UP001500279">
    <property type="component" value="Unassembled WGS sequence"/>
</dbReference>
<protein>
    <submittedName>
        <fullName evidence="4">Nucleoside deaminase</fullName>
    </submittedName>
</protein>
<dbReference type="PROSITE" id="PS00903">
    <property type="entry name" value="CYT_DCMP_DEAMINASES_1"/>
    <property type="match status" value="1"/>
</dbReference>
<evidence type="ECO:0000259" key="3">
    <source>
        <dbReference type="PROSITE" id="PS51747"/>
    </source>
</evidence>
<keyword evidence="5" id="KW-1185">Reference proteome</keyword>
<evidence type="ECO:0000256" key="2">
    <source>
        <dbReference type="ARBA" id="ARBA00022833"/>
    </source>
</evidence>
<evidence type="ECO:0000313" key="5">
    <source>
        <dbReference type="Proteomes" id="UP001500279"/>
    </source>
</evidence>
<dbReference type="InterPro" id="IPR002125">
    <property type="entry name" value="CMP_dCMP_dom"/>
</dbReference>
<organism evidence="4 5">
    <name type="scientific">Ideonella azotifigens</name>
    <dbReference type="NCBI Taxonomy" id="513160"/>
    <lineage>
        <taxon>Bacteria</taxon>
        <taxon>Pseudomonadati</taxon>
        <taxon>Pseudomonadota</taxon>
        <taxon>Betaproteobacteria</taxon>
        <taxon>Burkholderiales</taxon>
        <taxon>Sphaerotilaceae</taxon>
        <taxon>Ideonella</taxon>
    </lineage>
</organism>
<evidence type="ECO:0000256" key="1">
    <source>
        <dbReference type="ARBA" id="ARBA00022723"/>
    </source>
</evidence>
<keyword evidence="2" id="KW-0862">Zinc</keyword>
<dbReference type="PANTHER" id="PTHR11079">
    <property type="entry name" value="CYTOSINE DEAMINASE FAMILY MEMBER"/>
    <property type="match status" value="1"/>
</dbReference>
<feature type="domain" description="CMP/dCMP-type deaminase" evidence="3">
    <location>
        <begin position="8"/>
        <end position="120"/>
    </location>
</feature>
<name>A0ABP3VMM3_9BURK</name>
<dbReference type="PANTHER" id="PTHR11079:SF162">
    <property type="entry name" value="RIBOFLAVIN BIOSYNTHESIS PROTEIN PYRD, CHLOROPLASTIC"/>
    <property type="match status" value="1"/>
</dbReference>
<dbReference type="EMBL" id="BAAAEW010000033">
    <property type="protein sequence ID" value="GAA0762606.1"/>
    <property type="molecule type" value="Genomic_DNA"/>
</dbReference>
<keyword evidence="1" id="KW-0479">Metal-binding</keyword>
<gene>
    <name evidence="4" type="ORF">GCM10009107_47270</name>
</gene>
<accession>A0ABP3VMM3</accession>
<dbReference type="Pfam" id="PF00383">
    <property type="entry name" value="dCMP_cyt_deam_1"/>
    <property type="match status" value="1"/>
</dbReference>
<dbReference type="SUPFAM" id="SSF53927">
    <property type="entry name" value="Cytidine deaminase-like"/>
    <property type="match status" value="1"/>
</dbReference>
<dbReference type="InterPro" id="IPR016193">
    <property type="entry name" value="Cytidine_deaminase-like"/>
</dbReference>
<comment type="caution">
    <text evidence="4">The sequence shown here is derived from an EMBL/GenBank/DDBJ whole genome shotgun (WGS) entry which is preliminary data.</text>
</comment>
<dbReference type="CDD" id="cd01285">
    <property type="entry name" value="nucleoside_deaminase"/>
    <property type="match status" value="1"/>
</dbReference>
<sequence length="176" mass="18459">MQQDLLSDADGTYLRRAIALSAEAAAQGNRPFGAVIVSADGQVLAEAINNNAATGDCTAHAEVNALRLASPRHPRALLAGATMYASGEPCVMCAGAIFWAGIRRVVFGIDAVSLRGFRVLQAGAGDLEMSCREVLARSPEPCVVIGPALQQEAALPHEAYWRVSAAAKAETLENTR</sequence>
<dbReference type="Gene3D" id="3.40.140.10">
    <property type="entry name" value="Cytidine Deaminase, domain 2"/>
    <property type="match status" value="1"/>
</dbReference>
<dbReference type="InterPro" id="IPR016192">
    <property type="entry name" value="APOBEC/CMP_deaminase_Zn-bd"/>
</dbReference>
<dbReference type="PROSITE" id="PS51747">
    <property type="entry name" value="CYT_DCMP_DEAMINASES_2"/>
    <property type="match status" value="1"/>
</dbReference>